<evidence type="ECO:0000256" key="1">
    <source>
        <dbReference type="SAM" id="Phobius"/>
    </source>
</evidence>
<feature type="transmembrane region" description="Helical" evidence="1">
    <location>
        <begin position="19"/>
        <end position="38"/>
    </location>
</feature>
<keyword evidence="1" id="KW-0812">Transmembrane</keyword>
<dbReference type="RefSeq" id="WP_248938611.1">
    <property type="nucleotide sequence ID" value="NZ_JAKIKS010000004.1"/>
</dbReference>
<gene>
    <name evidence="2" type="ORF">L2764_02225</name>
</gene>
<organism evidence="2 3">
    <name type="scientific">Shewanella surugensis</name>
    <dbReference type="NCBI Taxonomy" id="212020"/>
    <lineage>
        <taxon>Bacteria</taxon>
        <taxon>Pseudomonadati</taxon>
        <taxon>Pseudomonadota</taxon>
        <taxon>Gammaproteobacteria</taxon>
        <taxon>Alteromonadales</taxon>
        <taxon>Shewanellaceae</taxon>
        <taxon>Shewanella</taxon>
    </lineage>
</organism>
<dbReference type="EMBL" id="JAKIKS010000004">
    <property type="protein sequence ID" value="MCL1123328.1"/>
    <property type="molecule type" value="Genomic_DNA"/>
</dbReference>
<keyword evidence="1" id="KW-1133">Transmembrane helix</keyword>
<reference evidence="2 3" key="1">
    <citation type="submission" date="2022-01" db="EMBL/GenBank/DDBJ databases">
        <title>Whole genome-based taxonomy of the Shewanellaceae.</title>
        <authorList>
            <person name="Martin-Rodriguez A.J."/>
        </authorList>
    </citation>
    <scope>NUCLEOTIDE SEQUENCE [LARGE SCALE GENOMIC DNA]</scope>
    <source>
        <strain evidence="2 3">DSM 17177</strain>
    </source>
</reference>
<protein>
    <submittedName>
        <fullName evidence="2">Uncharacterized protein</fullName>
    </submittedName>
</protein>
<sequence length="60" mass="6835">MSSNHKAGPGLKPIVKTHIAWWVPVYVNTLHFICRVMGTKPDPVKKRKVIAKGISWERVQ</sequence>
<evidence type="ECO:0000313" key="3">
    <source>
        <dbReference type="Proteomes" id="UP001203423"/>
    </source>
</evidence>
<keyword evidence="3" id="KW-1185">Reference proteome</keyword>
<accession>A0ABT0L6M5</accession>
<dbReference type="Proteomes" id="UP001203423">
    <property type="component" value="Unassembled WGS sequence"/>
</dbReference>
<proteinExistence type="predicted"/>
<name>A0ABT0L6M5_9GAMM</name>
<keyword evidence="1" id="KW-0472">Membrane</keyword>
<evidence type="ECO:0000313" key="2">
    <source>
        <dbReference type="EMBL" id="MCL1123328.1"/>
    </source>
</evidence>
<comment type="caution">
    <text evidence="2">The sequence shown here is derived from an EMBL/GenBank/DDBJ whole genome shotgun (WGS) entry which is preliminary data.</text>
</comment>